<dbReference type="Gene3D" id="3.40.50.150">
    <property type="entry name" value="Vaccinia Virus protein VP39"/>
    <property type="match status" value="1"/>
</dbReference>
<dbReference type="PROSITE" id="PS00095">
    <property type="entry name" value="C5_MTASE_2"/>
    <property type="match status" value="1"/>
</dbReference>
<evidence type="ECO:0000256" key="3">
    <source>
        <dbReference type="ARBA" id="ARBA00022691"/>
    </source>
</evidence>
<evidence type="ECO:0000313" key="9">
    <source>
        <dbReference type="Proteomes" id="UP001595751"/>
    </source>
</evidence>
<dbReference type="PRINTS" id="PR00105">
    <property type="entry name" value="C5METTRFRASE"/>
</dbReference>
<evidence type="ECO:0000313" key="8">
    <source>
        <dbReference type="EMBL" id="MFC3848644.1"/>
    </source>
</evidence>
<dbReference type="GO" id="GO:0032259">
    <property type="term" value="P:methylation"/>
    <property type="evidence" value="ECO:0007669"/>
    <property type="project" value="UniProtKB-KW"/>
</dbReference>
<dbReference type="InterPro" id="IPR029063">
    <property type="entry name" value="SAM-dependent_MTases_sf"/>
</dbReference>
<evidence type="ECO:0000256" key="2">
    <source>
        <dbReference type="ARBA" id="ARBA00022679"/>
    </source>
</evidence>
<comment type="caution">
    <text evidence="8">The sequence shown here is derived from an EMBL/GenBank/DDBJ whole genome shotgun (WGS) entry which is preliminary data.</text>
</comment>
<keyword evidence="1 5" id="KW-0489">Methyltransferase</keyword>
<dbReference type="PANTHER" id="PTHR10629">
    <property type="entry name" value="CYTOSINE-SPECIFIC METHYLTRANSFERASE"/>
    <property type="match status" value="1"/>
</dbReference>
<dbReference type="NCBIfam" id="TIGR00675">
    <property type="entry name" value="dcm"/>
    <property type="match status" value="1"/>
</dbReference>
<dbReference type="PROSITE" id="PS00094">
    <property type="entry name" value="C5_MTASE_1"/>
    <property type="match status" value="1"/>
</dbReference>
<reference evidence="9" key="1">
    <citation type="journal article" date="2019" name="Int. J. Syst. Evol. Microbiol.">
        <title>The Global Catalogue of Microorganisms (GCM) 10K type strain sequencing project: providing services to taxonomists for standard genome sequencing and annotation.</title>
        <authorList>
            <consortium name="The Broad Institute Genomics Platform"/>
            <consortium name="The Broad Institute Genome Sequencing Center for Infectious Disease"/>
            <person name="Wu L."/>
            <person name="Ma J."/>
        </authorList>
    </citation>
    <scope>NUCLEOTIDE SEQUENCE [LARGE SCALE GENOMIC DNA]</scope>
    <source>
        <strain evidence="9">CCUG 53252</strain>
    </source>
</reference>
<evidence type="ECO:0000256" key="5">
    <source>
        <dbReference type="PROSITE-ProRule" id="PRU01016"/>
    </source>
</evidence>
<comment type="similarity">
    <text evidence="5 6">Belongs to the class I-like SAM-binding methyltransferase superfamily. C5-methyltransferase family.</text>
</comment>
<comment type="catalytic activity">
    <reaction evidence="7">
        <text>a 2'-deoxycytidine in DNA + S-adenosyl-L-methionine = a 5-methyl-2'-deoxycytidine in DNA + S-adenosyl-L-homocysteine + H(+)</text>
        <dbReference type="Rhea" id="RHEA:13681"/>
        <dbReference type="Rhea" id="RHEA-COMP:11369"/>
        <dbReference type="Rhea" id="RHEA-COMP:11370"/>
        <dbReference type="ChEBI" id="CHEBI:15378"/>
        <dbReference type="ChEBI" id="CHEBI:57856"/>
        <dbReference type="ChEBI" id="CHEBI:59789"/>
        <dbReference type="ChEBI" id="CHEBI:85452"/>
        <dbReference type="ChEBI" id="CHEBI:85454"/>
        <dbReference type="EC" id="2.1.1.37"/>
    </reaction>
</comment>
<sequence>MTSTPLRTLDLFAGAGGITEGFRQASDRFRCVRAVEWDVDAANTFDANHGDGDRITFAGDIETWTEHETVPEVDVVVGGPPCQGFSQLGKQAADDERNRLWRRYAEAVRDSGATYFVMENVPQFMKSLEAPLFMKEFDPGGILADYTHDQLILNANDYGAAQNRKRFIALGWKKGATAPAWPDDLPEEKKLVLRDVLAGVPASVTSTHLRSERPVQTHELHFTRDYREISLKRFRDIPPGGNRFDIREEYLAPCWRNHKSGSADVMGRLRWDRPSVTIRTEFFKPEKGRYIHPTEHRAITHFEAALIQGFREDYLWFGSKTSIGKQIGNAVPIPLAKAIADSLLDAFEGIGRIEATPTLPGMV</sequence>
<keyword evidence="9" id="KW-1185">Reference proteome</keyword>
<dbReference type="Pfam" id="PF00145">
    <property type="entry name" value="DNA_methylase"/>
    <property type="match status" value="1"/>
</dbReference>
<dbReference type="InterPro" id="IPR001525">
    <property type="entry name" value="C5_MeTfrase"/>
</dbReference>
<dbReference type="Gene3D" id="3.90.120.10">
    <property type="entry name" value="DNA Methylase, subunit A, domain 2"/>
    <property type="match status" value="1"/>
</dbReference>
<dbReference type="PROSITE" id="PS51679">
    <property type="entry name" value="SAM_MT_C5"/>
    <property type="match status" value="1"/>
</dbReference>
<keyword evidence="2 5" id="KW-0808">Transferase</keyword>
<dbReference type="SUPFAM" id="SSF53335">
    <property type="entry name" value="S-adenosyl-L-methionine-dependent methyltransferases"/>
    <property type="match status" value="1"/>
</dbReference>
<dbReference type="PANTHER" id="PTHR10629:SF52">
    <property type="entry name" value="DNA (CYTOSINE-5)-METHYLTRANSFERASE 1"/>
    <property type="match status" value="1"/>
</dbReference>
<feature type="active site" evidence="5">
    <location>
        <position position="82"/>
    </location>
</feature>
<dbReference type="EMBL" id="JBHRZN010000001">
    <property type="protein sequence ID" value="MFC3848644.1"/>
    <property type="molecule type" value="Genomic_DNA"/>
</dbReference>
<proteinExistence type="inferred from homology"/>
<evidence type="ECO:0000256" key="1">
    <source>
        <dbReference type="ARBA" id="ARBA00022603"/>
    </source>
</evidence>
<dbReference type="RefSeq" id="WP_290292251.1">
    <property type="nucleotide sequence ID" value="NZ_CP047211.1"/>
</dbReference>
<dbReference type="InterPro" id="IPR031303">
    <property type="entry name" value="C5_meth_CS"/>
</dbReference>
<dbReference type="InterPro" id="IPR050390">
    <property type="entry name" value="C5-Methyltransferase"/>
</dbReference>
<dbReference type="GO" id="GO:0003886">
    <property type="term" value="F:DNA (cytosine-5-)-methyltransferase activity"/>
    <property type="evidence" value="ECO:0007669"/>
    <property type="project" value="UniProtKB-EC"/>
</dbReference>
<dbReference type="Proteomes" id="UP001595751">
    <property type="component" value="Unassembled WGS sequence"/>
</dbReference>
<evidence type="ECO:0000256" key="4">
    <source>
        <dbReference type="ARBA" id="ARBA00022747"/>
    </source>
</evidence>
<name>A0ABV7ZLN6_9CORY</name>
<evidence type="ECO:0000256" key="6">
    <source>
        <dbReference type="RuleBase" id="RU000416"/>
    </source>
</evidence>
<dbReference type="EC" id="2.1.1.37" evidence="7"/>
<dbReference type="InterPro" id="IPR018117">
    <property type="entry name" value="C5_DNA_meth_AS"/>
</dbReference>
<evidence type="ECO:0000256" key="7">
    <source>
        <dbReference type="RuleBase" id="RU000417"/>
    </source>
</evidence>
<keyword evidence="4" id="KW-0680">Restriction system</keyword>
<gene>
    <name evidence="8" type="ORF">ACFORJ_00470</name>
</gene>
<keyword evidence="3 5" id="KW-0949">S-adenosyl-L-methionine</keyword>
<protein>
    <recommendedName>
        <fullName evidence="7">Cytosine-specific methyltransferase</fullName>
        <ecNumber evidence="7">2.1.1.37</ecNumber>
    </recommendedName>
</protein>
<accession>A0ABV7ZLN6</accession>
<organism evidence="8 9">
    <name type="scientific">Corynebacterium hansenii</name>
    <dbReference type="NCBI Taxonomy" id="394964"/>
    <lineage>
        <taxon>Bacteria</taxon>
        <taxon>Bacillati</taxon>
        <taxon>Actinomycetota</taxon>
        <taxon>Actinomycetes</taxon>
        <taxon>Mycobacteriales</taxon>
        <taxon>Corynebacteriaceae</taxon>
        <taxon>Corynebacterium</taxon>
    </lineage>
</organism>